<dbReference type="HAMAP" id="MF_00719">
    <property type="entry name" value="CobS"/>
    <property type="match status" value="1"/>
</dbReference>
<dbReference type="PANTHER" id="PTHR34148">
    <property type="entry name" value="ADENOSYLCOBINAMIDE-GDP RIBAZOLETRANSFERASE"/>
    <property type="match status" value="1"/>
</dbReference>
<dbReference type="EC" id="2.7.8.26" evidence="5 19"/>
<evidence type="ECO:0000256" key="7">
    <source>
        <dbReference type="ARBA" id="ARBA00022475"/>
    </source>
</evidence>
<feature type="transmembrane region" description="Helical" evidence="19">
    <location>
        <begin position="39"/>
        <end position="60"/>
    </location>
</feature>
<proteinExistence type="inferred from homology"/>
<evidence type="ECO:0000256" key="11">
    <source>
        <dbReference type="ARBA" id="ARBA00022842"/>
    </source>
</evidence>
<evidence type="ECO:0000256" key="4">
    <source>
        <dbReference type="ARBA" id="ARBA00010561"/>
    </source>
</evidence>
<evidence type="ECO:0000256" key="5">
    <source>
        <dbReference type="ARBA" id="ARBA00013200"/>
    </source>
</evidence>
<evidence type="ECO:0000256" key="8">
    <source>
        <dbReference type="ARBA" id="ARBA00022573"/>
    </source>
</evidence>
<evidence type="ECO:0000313" key="21">
    <source>
        <dbReference type="Proteomes" id="UP000184085"/>
    </source>
</evidence>
<comment type="similarity">
    <text evidence="4 19">Belongs to the CobS family.</text>
</comment>
<evidence type="ECO:0000256" key="19">
    <source>
        <dbReference type="HAMAP-Rule" id="MF_00719"/>
    </source>
</evidence>
<dbReference type="NCBIfam" id="TIGR00317">
    <property type="entry name" value="cobS"/>
    <property type="match status" value="1"/>
</dbReference>
<comment type="cofactor">
    <cofactor evidence="1 19">
        <name>Mg(2+)</name>
        <dbReference type="ChEBI" id="CHEBI:18420"/>
    </cofactor>
</comment>
<comment type="subcellular location">
    <subcellularLocation>
        <location evidence="2 19">Cell membrane</location>
        <topology evidence="2 19">Multi-pass membrane protein</topology>
    </subcellularLocation>
</comment>
<accession>A0A1M4MZI3</accession>
<evidence type="ECO:0000256" key="16">
    <source>
        <dbReference type="ARBA" id="ARBA00032853"/>
    </source>
</evidence>
<comment type="function">
    <text evidence="14 19">Joins adenosylcobinamide-GDP and alpha-ribazole to generate adenosylcobalamin (Ado-cobalamin). Also synthesizes adenosylcobalamin 5'-phosphate from adenosylcobinamide-GDP and alpha-ribazole 5'-phosphate.</text>
</comment>
<evidence type="ECO:0000256" key="15">
    <source>
        <dbReference type="ARBA" id="ARBA00032605"/>
    </source>
</evidence>
<comment type="catalytic activity">
    <reaction evidence="18 19">
        <text>alpha-ribazole 5'-phosphate + adenosylcob(III)inamide-GDP = adenosylcob(III)alamin 5'-phosphate + GMP + H(+)</text>
        <dbReference type="Rhea" id="RHEA:23560"/>
        <dbReference type="ChEBI" id="CHEBI:15378"/>
        <dbReference type="ChEBI" id="CHEBI:57918"/>
        <dbReference type="ChEBI" id="CHEBI:58115"/>
        <dbReference type="ChEBI" id="CHEBI:60487"/>
        <dbReference type="ChEBI" id="CHEBI:60493"/>
        <dbReference type="EC" id="2.7.8.26"/>
    </reaction>
</comment>
<evidence type="ECO:0000256" key="9">
    <source>
        <dbReference type="ARBA" id="ARBA00022679"/>
    </source>
</evidence>
<comment type="pathway">
    <text evidence="3 19">Cofactor biosynthesis; adenosylcobalamin biosynthesis; adenosylcobalamin from cob(II)yrinate a,c-diamide: step 7/7.</text>
</comment>
<dbReference type="GO" id="GO:0005886">
    <property type="term" value="C:plasma membrane"/>
    <property type="evidence" value="ECO:0007669"/>
    <property type="project" value="UniProtKB-SubCell"/>
</dbReference>
<keyword evidence="10 19" id="KW-0812">Transmembrane</keyword>
<dbReference type="InterPro" id="IPR003805">
    <property type="entry name" value="CobS"/>
</dbReference>
<keyword evidence="21" id="KW-1185">Reference proteome</keyword>
<evidence type="ECO:0000256" key="2">
    <source>
        <dbReference type="ARBA" id="ARBA00004651"/>
    </source>
</evidence>
<dbReference type="GO" id="GO:0009236">
    <property type="term" value="P:cobalamin biosynthetic process"/>
    <property type="evidence" value="ECO:0007669"/>
    <property type="project" value="UniProtKB-UniRule"/>
</dbReference>
<evidence type="ECO:0000313" key="20">
    <source>
        <dbReference type="EMBL" id="SCM67207.1"/>
    </source>
</evidence>
<evidence type="ECO:0000256" key="3">
    <source>
        <dbReference type="ARBA" id="ARBA00004663"/>
    </source>
</evidence>
<dbReference type="GO" id="GO:0008818">
    <property type="term" value="F:cobalamin 5'-phosphate synthase activity"/>
    <property type="evidence" value="ECO:0007669"/>
    <property type="project" value="UniProtKB-UniRule"/>
</dbReference>
<dbReference type="AlphaFoldDB" id="A0A1M4MZI3"/>
<evidence type="ECO:0000256" key="10">
    <source>
        <dbReference type="ARBA" id="ARBA00022692"/>
    </source>
</evidence>
<sequence length="253" mass="26097">MTQPFFHWQDLPAAMGLMSRIPVRVDTERATSRSARATWAYPLAGAILGAVAGTVAWGLGSLGLPPMIQAIGALTTSVIITGAMHEDGLADSADGLWGGWTTERRLEIMKDSRTGAYGVIAIALSLIWRTALLSIVIGASNPILLLAALGALSRSTMAPLMAFLPNARKSGLSSAVGAPSRLTAIASAALGLVIAWPILGPIPCLIAGLTALFWAAIAIKKIGGQTGDILGASQQLTEITALIAFAATSSLSW</sequence>
<name>A0A1M4MZI3_9RHOB</name>
<dbReference type="RefSeq" id="WP_072705852.1">
    <property type="nucleotide sequence ID" value="NZ_FMJB01000044.1"/>
</dbReference>
<gene>
    <name evidence="20" type="primary">cobS1</name>
    <name evidence="19" type="synonym">cobS</name>
    <name evidence="20" type="ORF">KARMA_1399</name>
</gene>
<keyword evidence="13 19" id="KW-0472">Membrane</keyword>
<dbReference type="EMBL" id="FMJB01000044">
    <property type="protein sequence ID" value="SCM67207.1"/>
    <property type="molecule type" value="Genomic_DNA"/>
</dbReference>
<dbReference type="GO" id="GO:0051073">
    <property type="term" value="F:adenosylcobinamide-GDP ribazoletransferase activity"/>
    <property type="evidence" value="ECO:0007669"/>
    <property type="project" value="UniProtKB-UniRule"/>
</dbReference>
<feature type="transmembrane region" description="Helical" evidence="19">
    <location>
        <begin position="200"/>
        <end position="219"/>
    </location>
</feature>
<dbReference type="PANTHER" id="PTHR34148:SF1">
    <property type="entry name" value="ADENOSYLCOBINAMIDE-GDP RIBAZOLETRANSFERASE"/>
    <property type="match status" value="1"/>
</dbReference>
<dbReference type="UniPathway" id="UPA00148">
    <property type="reaction ID" value="UER00238"/>
</dbReference>
<organism evidence="20 21">
    <name type="scientific">Donghicola eburneus</name>
    <dbReference type="NCBI Taxonomy" id="393278"/>
    <lineage>
        <taxon>Bacteria</taxon>
        <taxon>Pseudomonadati</taxon>
        <taxon>Pseudomonadota</taxon>
        <taxon>Alphaproteobacteria</taxon>
        <taxon>Rhodobacterales</taxon>
        <taxon>Roseobacteraceae</taxon>
        <taxon>Donghicola</taxon>
    </lineage>
</organism>
<feature type="transmembrane region" description="Helical" evidence="19">
    <location>
        <begin position="143"/>
        <end position="164"/>
    </location>
</feature>
<evidence type="ECO:0000256" key="6">
    <source>
        <dbReference type="ARBA" id="ARBA00015850"/>
    </source>
</evidence>
<evidence type="ECO:0000256" key="1">
    <source>
        <dbReference type="ARBA" id="ARBA00001946"/>
    </source>
</evidence>
<evidence type="ECO:0000256" key="17">
    <source>
        <dbReference type="ARBA" id="ARBA00048623"/>
    </source>
</evidence>
<keyword evidence="12 19" id="KW-1133">Transmembrane helix</keyword>
<evidence type="ECO:0000256" key="12">
    <source>
        <dbReference type="ARBA" id="ARBA00022989"/>
    </source>
</evidence>
<evidence type="ECO:0000256" key="14">
    <source>
        <dbReference type="ARBA" id="ARBA00025228"/>
    </source>
</evidence>
<evidence type="ECO:0000256" key="13">
    <source>
        <dbReference type="ARBA" id="ARBA00023136"/>
    </source>
</evidence>
<keyword evidence="9 19" id="KW-0808">Transferase</keyword>
<keyword evidence="8 19" id="KW-0169">Cobalamin biosynthesis</keyword>
<reference evidence="21" key="1">
    <citation type="submission" date="2016-09" db="EMBL/GenBank/DDBJ databases">
        <authorList>
            <person name="Wibberg D."/>
        </authorList>
    </citation>
    <scope>NUCLEOTIDE SEQUENCE [LARGE SCALE GENOMIC DNA]</scope>
</reference>
<keyword evidence="7 19" id="KW-1003">Cell membrane</keyword>
<keyword evidence="11 19" id="KW-0460">Magnesium</keyword>
<dbReference type="Pfam" id="PF02654">
    <property type="entry name" value="CobS"/>
    <property type="match status" value="1"/>
</dbReference>
<feature type="transmembrane region" description="Helical" evidence="19">
    <location>
        <begin position="114"/>
        <end position="137"/>
    </location>
</feature>
<dbReference type="Proteomes" id="UP000184085">
    <property type="component" value="Unassembled WGS sequence"/>
</dbReference>
<evidence type="ECO:0000256" key="18">
    <source>
        <dbReference type="ARBA" id="ARBA00049504"/>
    </source>
</evidence>
<protein>
    <recommendedName>
        <fullName evidence="6 19">Adenosylcobinamide-GDP ribazoletransferase</fullName>
        <ecNumber evidence="5 19">2.7.8.26</ecNumber>
    </recommendedName>
    <alternativeName>
        <fullName evidence="16 19">Cobalamin synthase</fullName>
    </alternativeName>
    <alternativeName>
        <fullName evidence="15 19">Cobalamin-5'-phosphate synthase</fullName>
    </alternativeName>
</protein>
<comment type="catalytic activity">
    <reaction evidence="17 19">
        <text>alpha-ribazole + adenosylcob(III)inamide-GDP = adenosylcob(III)alamin + GMP + H(+)</text>
        <dbReference type="Rhea" id="RHEA:16049"/>
        <dbReference type="ChEBI" id="CHEBI:10329"/>
        <dbReference type="ChEBI" id="CHEBI:15378"/>
        <dbReference type="ChEBI" id="CHEBI:18408"/>
        <dbReference type="ChEBI" id="CHEBI:58115"/>
        <dbReference type="ChEBI" id="CHEBI:60487"/>
        <dbReference type="EC" id="2.7.8.26"/>
    </reaction>
</comment>